<feature type="domain" description="GGDEF" evidence="4">
    <location>
        <begin position="751"/>
        <end position="889"/>
    </location>
</feature>
<dbReference type="PROSITE" id="PS50112">
    <property type="entry name" value="PAS"/>
    <property type="match status" value="3"/>
</dbReference>
<feature type="domain" description="PAC" evidence="2">
    <location>
        <begin position="667"/>
        <end position="719"/>
    </location>
</feature>
<dbReference type="InterPro" id="IPR029016">
    <property type="entry name" value="GAF-like_dom_sf"/>
</dbReference>
<dbReference type="InterPro" id="IPR001610">
    <property type="entry name" value="PAC"/>
</dbReference>
<feature type="domain" description="EAL" evidence="3">
    <location>
        <begin position="898"/>
        <end position="1152"/>
    </location>
</feature>
<dbReference type="PANTHER" id="PTHR44757">
    <property type="entry name" value="DIGUANYLATE CYCLASE DGCP"/>
    <property type="match status" value="1"/>
</dbReference>
<dbReference type="InterPro" id="IPR035919">
    <property type="entry name" value="EAL_sf"/>
</dbReference>
<gene>
    <name evidence="5" type="ORF">GCM10022212_11130</name>
</gene>
<comment type="caution">
    <text evidence="5">The sequence shown here is derived from an EMBL/GenBank/DDBJ whole genome shotgun (WGS) entry which is preliminary data.</text>
</comment>
<dbReference type="SUPFAM" id="SSF55073">
    <property type="entry name" value="Nucleotide cyclase"/>
    <property type="match status" value="1"/>
</dbReference>
<dbReference type="InterPro" id="IPR035965">
    <property type="entry name" value="PAS-like_dom_sf"/>
</dbReference>
<dbReference type="CDD" id="cd01949">
    <property type="entry name" value="GGDEF"/>
    <property type="match status" value="1"/>
</dbReference>
<evidence type="ECO:0000313" key="5">
    <source>
        <dbReference type="EMBL" id="GAA4017361.1"/>
    </source>
</evidence>
<dbReference type="PROSITE" id="PS50883">
    <property type="entry name" value="EAL"/>
    <property type="match status" value="1"/>
</dbReference>
<dbReference type="InterPro" id="IPR001633">
    <property type="entry name" value="EAL_dom"/>
</dbReference>
<dbReference type="Pfam" id="PF08448">
    <property type="entry name" value="PAS_4"/>
    <property type="match status" value="1"/>
</dbReference>
<reference evidence="6" key="1">
    <citation type="journal article" date="2019" name="Int. J. Syst. Evol. Microbiol.">
        <title>The Global Catalogue of Microorganisms (GCM) 10K type strain sequencing project: providing services to taxonomists for standard genome sequencing and annotation.</title>
        <authorList>
            <consortium name="The Broad Institute Genomics Platform"/>
            <consortium name="The Broad Institute Genome Sequencing Center for Infectious Disease"/>
            <person name="Wu L."/>
            <person name="Ma J."/>
        </authorList>
    </citation>
    <scope>NUCLEOTIDE SEQUENCE [LARGE SCALE GENOMIC DNA]</scope>
    <source>
        <strain evidence="6">JCM 16673</strain>
    </source>
</reference>
<accession>A0ABP7SX71</accession>
<evidence type="ECO:0000259" key="3">
    <source>
        <dbReference type="PROSITE" id="PS50883"/>
    </source>
</evidence>
<evidence type="ECO:0000259" key="2">
    <source>
        <dbReference type="PROSITE" id="PS50113"/>
    </source>
</evidence>
<dbReference type="InterPro" id="IPR052155">
    <property type="entry name" value="Biofilm_reg_signaling"/>
</dbReference>
<dbReference type="RefSeq" id="WP_344762254.1">
    <property type="nucleotide sequence ID" value="NZ_BAAAZE010000005.1"/>
</dbReference>
<feature type="domain" description="PAS" evidence="1">
    <location>
        <begin position="5"/>
        <end position="75"/>
    </location>
</feature>
<feature type="domain" description="PAC" evidence="2">
    <location>
        <begin position="205"/>
        <end position="257"/>
    </location>
</feature>
<dbReference type="PANTHER" id="PTHR44757:SF2">
    <property type="entry name" value="BIOFILM ARCHITECTURE MAINTENANCE PROTEIN MBAA"/>
    <property type="match status" value="1"/>
</dbReference>
<dbReference type="InterPro" id="IPR029787">
    <property type="entry name" value="Nucleotide_cyclase"/>
</dbReference>
<dbReference type="NCBIfam" id="TIGR00229">
    <property type="entry name" value="sensory_box"/>
    <property type="match status" value="3"/>
</dbReference>
<dbReference type="Gene3D" id="3.30.450.20">
    <property type="entry name" value="PAS domain"/>
    <property type="match status" value="3"/>
</dbReference>
<protein>
    <recommendedName>
        <fullName evidence="7">Diguanylate cyclase</fullName>
    </recommendedName>
</protein>
<feature type="domain" description="PAS" evidence="1">
    <location>
        <begin position="596"/>
        <end position="644"/>
    </location>
</feature>
<dbReference type="InterPro" id="IPR043128">
    <property type="entry name" value="Rev_trsase/Diguanyl_cyclase"/>
</dbReference>
<dbReference type="SUPFAM" id="SSF55781">
    <property type="entry name" value="GAF domain-like"/>
    <property type="match status" value="2"/>
</dbReference>
<evidence type="ECO:0000259" key="4">
    <source>
        <dbReference type="PROSITE" id="PS50887"/>
    </source>
</evidence>
<dbReference type="InterPro" id="IPR000700">
    <property type="entry name" value="PAS-assoc_C"/>
</dbReference>
<dbReference type="CDD" id="cd01948">
    <property type="entry name" value="EAL"/>
    <property type="match status" value="1"/>
</dbReference>
<keyword evidence="6" id="KW-1185">Reference proteome</keyword>
<dbReference type="InterPro" id="IPR000014">
    <property type="entry name" value="PAS"/>
</dbReference>
<dbReference type="Pfam" id="PF00563">
    <property type="entry name" value="EAL"/>
    <property type="match status" value="1"/>
</dbReference>
<evidence type="ECO:0008006" key="7">
    <source>
        <dbReference type="Google" id="ProtNLM"/>
    </source>
</evidence>
<dbReference type="SMART" id="SM00052">
    <property type="entry name" value="EAL"/>
    <property type="match status" value="1"/>
</dbReference>
<feature type="domain" description="PAS" evidence="1">
    <location>
        <begin position="129"/>
        <end position="201"/>
    </location>
</feature>
<dbReference type="SUPFAM" id="SSF55785">
    <property type="entry name" value="PYP-like sensor domain (PAS domain)"/>
    <property type="match status" value="3"/>
</dbReference>
<dbReference type="SMART" id="SM00086">
    <property type="entry name" value="PAC"/>
    <property type="match status" value="3"/>
</dbReference>
<dbReference type="InterPro" id="IPR013655">
    <property type="entry name" value="PAS_fold_3"/>
</dbReference>
<dbReference type="InterPro" id="IPR013656">
    <property type="entry name" value="PAS_4"/>
</dbReference>
<sequence>MTSLPQQHTHSLFDQNPDAVVSFDLQGRFVALNGAAESLIGYAIDELIGTAFLSLIAYDNRQATVDAFLKAMRGESTTFRTVLHRKNGEQLHLWLTSLPITVNGVIVGVYGIAKDMSGQANTEERNRLSEERFRNVARATTDLVWDWEFSTGTIWWNEGMHTLFGYCAADLEPGIESWTSRIHPDDLDRVFKGIRAVIDSSATDWTDEYRFRRKDGCYAFVTDRGFVIRDDDGNPVRMVGGISDITARQESQRLLDQLNRALRMLSACNQAMIRAGSEQELLDHICQITRDLGGYNMAWIGYAKNDAARTIATAAHAGVEARILEILRISWSEDTPEGQGPSGMTIRSGQPTVMTDVRNDIRFAAWQPFAEKYGFNTVLCLPLRNADKTFGTLTLYSAEQRAVPAEEMILLCELADNLAFGIENRRIQEERRRLQLTVEKVAATVSSTSSSTNAVFFDELVRNMIAAVGAQAGYIARFTNPALSMAQSVAAVAGPDSQPNFVCSMQCAPCARVISKGECVIDDAPEADFPGASGFQPGPMRGCVGVRLDNSEGQPIGVMFVLFSDPLERVDHTLSTLRIFGARTGAELDRQVVDARLRDQAALLDLATDAIIVRDMHGAVTFWNQGAERLYGWSNAEALDQAMLTRTAAETLDLHESLEDTLRDGEWHGELLQRRKDGGSVAVEARWTLIRDDNGEPKSILAIETDMTRHKSAASKIERLAFYDRLTDLPNQLLLRDRLQHALESNERSGRMGALLCVNLDNFKGFNDALGHEKGDLLLQLVAVRLSYCLRASDTVARTGGDEFVILLVDLGESATEVASLAKLVAEKILGTFGDPFHLGEQEAITTPSIGITLFSTTTNTIDELMRRADLAMYQAKAAGRNTMQFFDPDMQAVVSARVALEAEIRAGLKLGEFLLYYQVQVGIAGIPTGAEALVRWQHPQRGLVPPAAFIPIAEETGLIIALGRHVLEQACCQLAQWASDPALSALTLAVNVSARQFRQKDFVAEVLTALRESGARPDRLKLELTESLLIDDVEETILKMNHLKSMGVGFSLDDFGIGYSSLSYLKRLPLDQLKIDQSFVRDILTDPNDEAIARTIVALGNSLGLTVIAEGVETAEQKSCLTALGCYFFQGYYFSRPVPVEAFIGFVRSPIPAGSVSV</sequence>
<dbReference type="Gene3D" id="3.30.70.270">
    <property type="match status" value="1"/>
</dbReference>
<dbReference type="SMART" id="SM00091">
    <property type="entry name" value="PAS"/>
    <property type="match status" value="3"/>
</dbReference>
<dbReference type="Pfam" id="PF08447">
    <property type="entry name" value="PAS_3"/>
    <property type="match status" value="1"/>
</dbReference>
<evidence type="ECO:0000259" key="1">
    <source>
        <dbReference type="PROSITE" id="PS50112"/>
    </source>
</evidence>
<name>A0ABP7SX71_9BURK</name>
<dbReference type="Pfam" id="PF13185">
    <property type="entry name" value="GAF_2"/>
    <property type="match status" value="1"/>
</dbReference>
<dbReference type="Pfam" id="PF00989">
    <property type="entry name" value="PAS"/>
    <property type="match status" value="1"/>
</dbReference>
<organism evidence="5 6">
    <name type="scientific">Actimicrobium antarcticum</name>
    <dbReference type="NCBI Taxonomy" id="1051899"/>
    <lineage>
        <taxon>Bacteria</taxon>
        <taxon>Pseudomonadati</taxon>
        <taxon>Pseudomonadota</taxon>
        <taxon>Betaproteobacteria</taxon>
        <taxon>Burkholderiales</taxon>
        <taxon>Oxalobacteraceae</taxon>
        <taxon>Actimicrobium</taxon>
    </lineage>
</organism>
<dbReference type="Gene3D" id="3.30.450.40">
    <property type="match status" value="2"/>
</dbReference>
<dbReference type="EMBL" id="BAAAZE010000005">
    <property type="protein sequence ID" value="GAA4017361.1"/>
    <property type="molecule type" value="Genomic_DNA"/>
</dbReference>
<dbReference type="NCBIfam" id="TIGR00254">
    <property type="entry name" value="GGDEF"/>
    <property type="match status" value="1"/>
</dbReference>
<evidence type="ECO:0000313" key="6">
    <source>
        <dbReference type="Proteomes" id="UP001501353"/>
    </source>
</evidence>
<dbReference type="Pfam" id="PF00990">
    <property type="entry name" value="GGDEF"/>
    <property type="match status" value="1"/>
</dbReference>
<proteinExistence type="predicted"/>
<dbReference type="InterPro" id="IPR000160">
    <property type="entry name" value="GGDEF_dom"/>
</dbReference>
<dbReference type="InterPro" id="IPR003018">
    <property type="entry name" value="GAF"/>
</dbReference>
<dbReference type="Proteomes" id="UP001501353">
    <property type="component" value="Unassembled WGS sequence"/>
</dbReference>
<dbReference type="SUPFAM" id="SSF141868">
    <property type="entry name" value="EAL domain-like"/>
    <property type="match status" value="1"/>
</dbReference>
<dbReference type="Gene3D" id="3.20.20.450">
    <property type="entry name" value="EAL domain"/>
    <property type="match status" value="1"/>
</dbReference>
<dbReference type="PROSITE" id="PS50113">
    <property type="entry name" value="PAC"/>
    <property type="match status" value="2"/>
</dbReference>
<dbReference type="PROSITE" id="PS50887">
    <property type="entry name" value="GGDEF"/>
    <property type="match status" value="1"/>
</dbReference>
<dbReference type="CDD" id="cd00130">
    <property type="entry name" value="PAS"/>
    <property type="match status" value="3"/>
</dbReference>
<dbReference type="SMART" id="SM00267">
    <property type="entry name" value="GGDEF"/>
    <property type="match status" value="1"/>
</dbReference>
<dbReference type="SMART" id="SM00065">
    <property type="entry name" value="GAF"/>
    <property type="match status" value="2"/>
</dbReference>
<dbReference type="InterPro" id="IPR013767">
    <property type="entry name" value="PAS_fold"/>
</dbReference>